<reference evidence="1 2" key="1">
    <citation type="submission" date="2018-03" db="EMBL/GenBank/DDBJ databases">
        <title>Diversity of phytobeneficial traits revealed by whole-genome analysis of worldwide-isolated phenazine-producing Pseudomonas spp.</title>
        <authorList>
            <person name="Biessy A."/>
            <person name="Novinscak A."/>
            <person name="Blom J."/>
            <person name="Leger G."/>
            <person name="Thomashow L.S."/>
            <person name="Cazorla F.M."/>
            <person name="Josic D."/>
            <person name="Filion M."/>
        </authorList>
    </citation>
    <scope>NUCLEOTIDE SEQUENCE [LARGE SCALE GENOMIC DNA]</scope>
    <source>
        <strain evidence="1 2">ChPhzS24</strain>
    </source>
</reference>
<dbReference type="EMBL" id="CP027750">
    <property type="protein sequence ID" value="AZE29188.1"/>
    <property type="molecule type" value="Genomic_DNA"/>
</dbReference>
<gene>
    <name evidence="1" type="ORF">C4K07_2403</name>
</gene>
<accession>A0AAD0ZHH0</accession>
<organism evidence="1 2">
    <name type="scientific">Pseudomonas chlororaphis subsp. aureofaciens</name>
    <dbReference type="NCBI Taxonomy" id="587851"/>
    <lineage>
        <taxon>Bacteria</taxon>
        <taxon>Pseudomonadati</taxon>
        <taxon>Pseudomonadota</taxon>
        <taxon>Gammaproteobacteria</taxon>
        <taxon>Pseudomonadales</taxon>
        <taxon>Pseudomonadaceae</taxon>
        <taxon>Pseudomonas</taxon>
    </lineage>
</organism>
<sequence length="206" mass="22916">MPTEIPPLIDASRLAKLPVWIFGNGSPAMTSIGCGTRHLLFRFNVNFQTESFPKLQQHTSLDFKGCLSALAIAVPKSRLPANKVPKGGKTTVWRHFSLNQGAPLPVDAETFYPEGRRNGFAQHWRERKKCRNCRGRFFCPDTGIFGKAAVIALHKARVDAACREKEQRTISDPENAPTANETPNSANYWRNFSFSPALVCKSVGQD</sequence>
<dbReference type="AlphaFoldDB" id="A0AAD0ZHH0"/>
<dbReference type="Proteomes" id="UP000280455">
    <property type="component" value="Chromosome"/>
</dbReference>
<name>A0AAD0ZHH0_9PSED</name>
<proteinExistence type="predicted"/>
<evidence type="ECO:0000313" key="1">
    <source>
        <dbReference type="EMBL" id="AZE29188.1"/>
    </source>
</evidence>
<protein>
    <submittedName>
        <fullName evidence="1">Uncharacterized protein</fullName>
    </submittedName>
</protein>
<evidence type="ECO:0000313" key="2">
    <source>
        <dbReference type="Proteomes" id="UP000280455"/>
    </source>
</evidence>